<keyword evidence="2" id="KW-0238">DNA-binding</keyword>
<evidence type="ECO:0000256" key="2">
    <source>
        <dbReference type="ARBA" id="ARBA00023125"/>
    </source>
</evidence>
<feature type="domain" description="HTH araC/xylS-type" evidence="4">
    <location>
        <begin position="226"/>
        <end position="326"/>
    </location>
</feature>
<dbReference type="InterPro" id="IPR009057">
    <property type="entry name" value="Homeodomain-like_sf"/>
</dbReference>
<dbReference type="AlphaFoldDB" id="A0A1L3ZPW1"/>
<dbReference type="EMBL" id="CP018236">
    <property type="protein sequence ID" value="API57693.1"/>
    <property type="molecule type" value="Genomic_DNA"/>
</dbReference>
<evidence type="ECO:0000256" key="1">
    <source>
        <dbReference type="ARBA" id="ARBA00023015"/>
    </source>
</evidence>
<dbReference type="GO" id="GO:0043565">
    <property type="term" value="F:sequence-specific DNA binding"/>
    <property type="evidence" value="ECO:0007669"/>
    <property type="project" value="InterPro"/>
</dbReference>
<geneLocation type="plasmid" evidence="6">
    <name>unnamed8 sequence</name>
</geneLocation>
<proteinExistence type="predicted"/>
<dbReference type="GO" id="GO:0003700">
    <property type="term" value="F:DNA-binding transcription factor activity"/>
    <property type="evidence" value="ECO:0007669"/>
    <property type="project" value="InterPro"/>
</dbReference>
<gene>
    <name evidence="5" type="ORF">BMW22_41135</name>
</gene>
<dbReference type="SMART" id="SM00342">
    <property type="entry name" value="HTH_ARAC"/>
    <property type="match status" value="1"/>
</dbReference>
<dbReference type="Proteomes" id="UP000183050">
    <property type="component" value="Plasmid unnamed8"/>
</dbReference>
<sequence length="330" mass="36892">MPENALSDFLPRYHGSSFEPMVETFTGIFGPLDASPAGSARDFHWKSDFWSDGTSLLVTSQFSSEWSASPRPEMPQYLSIIVPRTGAVNVALGREIFEGTPGRLLLSNNHEIERFFLRGEIHRSDVLRLSWTMIVQKLAAILDTPLVGALELSPVVDLSTPSGLLIGSLAQTIIVGMRNGGPLLHSPIAMSNLTQAFADLMLRSIPHRFSHLLDKKICLIAPWHVRRAIEFMQANIDRPFTMQMVADEVGVSIRALEIGFRSFRATTPAAYLRTMRLRAAREDLLDPSNRQSVRDICLKWGFFHFGRFSAVYKAAYGESPTETRKRITAT</sequence>
<keyword evidence="5" id="KW-0614">Plasmid</keyword>
<dbReference type="Gene3D" id="1.10.10.60">
    <property type="entry name" value="Homeodomain-like"/>
    <property type="match status" value="1"/>
</dbReference>
<dbReference type="PROSITE" id="PS01124">
    <property type="entry name" value="HTH_ARAC_FAMILY_2"/>
    <property type="match status" value="1"/>
</dbReference>
<evidence type="ECO:0000313" key="5">
    <source>
        <dbReference type="EMBL" id="API57693.1"/>
    </source>
</evidence>
<reference evidence="5 6" key="1">
    <citation type="submission" date="2016-11" db="EMBL/GenBank/DDBJ databases">
        <title>Rhizobium leguminosarum bv. viciae strain Vaf12 isolated from Vavilovia formosa root nodules from Russia, Dagestan.</title>
        <authorList>
            <person name="Kimeklis A."/>
        </authorList>
    </citation>
    <scope>NUCLEOTIDE SEQUENCE [LARGE SCALE GENOMIC DNA]</scope>
    <source>
        <strain evidence="5 6">Vaf-108</strain>
        <plasmid evidence="6">Plasmid unnamed8 sequence</plasmid>
    </source>
</reference>
<evidence type="ECO:0000256" key="3">
    <source>
        <dbReference type="ARBA" id="ARBA00023163"/>
    </source>
</evidence>
<dbReference type="Pfam" id="PF14525">
    <property type="entry name" value="AraC_binding_2"/>
    <property type="match status" value="1"/>
</dbReference>
<evidence type="ECO:0000259" key="4">
    <source>
        <dbReference type="PROSITE" id="PS01124"/>
    </source>
</evidence>
<accession>A0A1L3ZPW1</accession>
<keyword evidence="3" id="KW-0804">Transcription</keyword>
<keyword evidence="1" id="KW-0805">Transcription regulation</keyword>
<dbReference type="InterPro" id="IPR018060">
    <property type="entry name" value="HTH_AraC"/>
</dbReference>
<dbReference type="PROSITE" id="PS00041">
    <property type="entry name" value="HTH_ARAC_FAMILY_1"/>
    <property type="match status" value="1"/>
</dbReference>
<evidence type="ECO:0000313" key="6">
    <source>
        <dbReference type="Proteomes" id="UP000183050"/>
    </source>
</evidence>
<dbReference type="InterPro" id="IPR050204">
    <property type="entry name" value="AraC_XylS_family_regulators"/>
</dbReference>
<dbReference type="RefSeq" id="WP_072642695.1">
    <property type="nucleotide sequence ID" value="NZ_CP018236.1"/>
</dbReference>
<protein>
    <submittedName>
        <fullName evidence="5">AraC family transcriptional regulator</fullName>
    </submittedName>
</protein>
<dbReference type="SUPFAM" id="SSF46689">
    <property type="entry name" value="Homeodomain-like"/>
    <property type="match status" value="2"/>
</dbReference>
<name>A0A1L3ZPW1_RHILE</name>
<dbReference type="InterPro" id="IPR018062">
    <property type="entry name" value="HTH_AraC-typ_CS"/>
</dbReference>
<dbReference type="Pfam" id="PF12833">
    <property type="entry name" value="HTH_18"/>
    <property type="match status" value="1"/>
</dbReference>
<dbReference type="PANTHER" id="PTHR46796:SF12">
    <property type="entry name" value="HTH-TYPE DNA-BINDING TRANSCRIPTIONAL ACTIVATOR EUTR"/>
    <property type="match status" value="1"/>
</dbReference>
<dbReference type="InterPro" id="IPR035418">
    <property type="entry name" value="AraC-bd_2"/>
</dbReference>
<dbReference type="PANTHER" id="PTHR46796">
    <property type="entry name" value="HTH-TYPE TRANSCRIPTIONAL ACTIVATOR RHAS-RELATED"/>
    <property type="match status" value="1"/>
</dbReference>
<organism evidence="5 6">
    <name type="scientific">Rhizobium leguminosarum</name>
    <dbReference type="NCBI Taxonomy" id="384"/>
    <lineage>
        <taxon>Bacteria</taxon>
        <taxon>Pseudomonadati</taxon>
        <taxon>Pseudomonadota</taxon>
        <taxon>Alphaproteobacteria</taxon>
        <taxon>Hyphomicrobiales</taxon>
        <taxon>Rhizobiaceae</taxon>
        <taxon>Rhizobium/Agrobacterium group</taxon>
        <taxon>Rhizobium</taxon>
    </lineage>
</organism>